<protein>
    <submittedName>
        <fullName evidence="8">Siderophore-interacting protein</fullName>
    </submittedName>
</protein>
<dbReference type="InterPro" id="IPR005588">
    <property type="entry name" value="MucB_RseB"/>
</dbReference>
<accession>A0A7X7R8J4</accession>
<comment type="subcellular location">
    <subcellularLocation>
        <location evidence="1">Periplasm</location>
    </subcellularLocation>
</comment>
<keyword evidence="3 5" id="KW-0732">Signal</keyword>
<feature type="signal peptide" evidence="5">
    <location>
        <begin position="1"/>
        <end position="22"/>
    </location>
</feature>
<dbReference type="Gene3D" id="3.30.200.100">
    <property type="entry name" value="MucB/RseB, C-terminal domain"/>
    <property type="match status" value="1"/>
</dbReference>
<dbReference type="InterPro" id="IPR038484">
    <property type="entry name" value="MucB/RseB_C_sf"/>
</dbReference>
<dbReference type="Gene3D" id="2.50.20.10">
    <property type="entry name" value="Lipoprotein localisation LolA/LolB/LppX"/>
    <property type="match status" value="1"/>
</dbReference>
<evidence type="ECO:0000256" key="3">
    <source>
        <dbReference type="ARBA" id="ARBA00022729"/>
    </source>
</evidence>
<dbReference type="InterPro" id="IPR033434">
    <property type="entry name" value="MucB/RseB_N"/>
</dbReference>
<evidence type="ECO:0000256" key="4">
    <source>
        <dbReference type="ARBA" id="ARBA00022764"/>
    </source>
</evidence>
<dbReference type="AlphaFoldDB" id="A0A7X7R8J4"/>
<sequence>MRKVLVAVAGCCLLLASSIARADMPGDPLSWLGRIASAAERVNFTGTFMYQSGAHSETSRIAHRVDEHGQFERLEVLDGSPREVIRVGSEVRCVLPDERTVIIDRANSRRVFPVRLPETFGSLAESYRISKGRVSRVAGYEAQAILLEPRDNLRYGRTLWAERQTGLLLKSRIVDEDGGVVEQITFNDVRIGGEIGEELLTPRFEYNDSWRVVHAGGNEIGREETGWGATPPLPGFAPVSAMKRPLGQDRGEAIHLVFSDGLASISVFIEPLSAEAPQDQLGEQSNGAINIYKRAAHGHLITALGEVPARAVRRLGDAVQPGAH</sequence>
<feature type="domain" description="MucB/RseB C-terminal" evidence="7">
    <location>
        <begin position="223"/>
        <end position="319"/>
    </location>
</feature>
<comment type="caution">
    <text evidence="8">The sequence shown here is derived from an EMBL/GenBank/DDBJ whole genome shotgun (WGS) entry which is preliminary data.</text>
</comment>
<organism evidence="8 9">
    <name type="scientific">Thauera phenolivorans</name>
    <dbReference type="NCBI Taxonomy" id="1792543"/>
    <lineage>
        <taxon>Bacteria</taxon>
        <taxon>Pseudomonadati</taxon>
        <taxon>Pseudomonadota</taxon>
        <taxon>Betaproteobacteria</taxon>
        <taxon>Rhodocyclales</taxon>
        <taxon>Zoogloeaceae</taxon>
        <taxon>Thauera</taxon>
    </lineage>
</organism>
<dbReference type="RefSeq" id="WP_068805325.1">
    <property type="nucleotide sequence ID" value="NZ_MBFM01000002.1"/>
</dbReference>
<dbReference type="Proteomes" id="UP000536534">
    <property type="component" value="Unassembled WGS sequence"/>
</dbReference>
<dbReference type="OrthoDB" id="7067274at2"/>
<dbReference type="PANTHER" id="PTHR38782:SF1">
    <property type="entry name" value="SIGMA-E FACTOR REGULATORY PROTEIN RSEB"/>
    <property type="match status" value="1"/>
</dbReference>
<keyword evidence="4" id="KW-0574">Periplasm</keyword>
<evidence type="ECO:0000256" key="5">
    <source>
        <dbReference type="SAM" id="SignalP"/>
    </source>
</evidence>
<dbReference type="CDD" id="cd16327">
    <property type="entry name" value="RseB"/>
    <property type="match status" value="1"/>
</dbReference>
<dbReference type="PANTHER" id="PTHR38782">
    <property type="match status" value="1"/>
</dbReference>
<evidence type="ECO:0000313" key="8">
    <source>
        <dbReference type="EMBL" id="NLF54689.1"/>
    </source>
</evidence>
<feature type="domain" description="MucB/RseB N-terminal" evidence="6">
    <location>
        <begin position="28"/>
        <end position="202"/>
    </location>
</feature>
<evidence type="ECO:0000259" key="6">
    <source>
        <dbReference type="Pfam" id="PF03888"/>
    </source>
</evidence>
<dbReference type="InterPro" id="IPR033436">
    <property type="entry name" value="MucB/RseB_C"/>
</dbReference>
<feature type="chain" id="PRO_5031179103" evidence="5">
    <location>
        <begin position="23"/>
        <end position="324"/>
    </location>
</feature>
<comment type="similarity">
    <text evidence="2">Belongs to the RseB family.</text>
</comment>
<name>A0A7X7R8J4_9RHOO</name>
<dbReference type="GO" id="GO:0045152">
    <property type="term" value="F:antisigma factor binding"/>
    <property type="evidence" value="ECO:0007669"/>
    <property type="project" value="TreeGrafter"/>
</dbReference>
<dbReference type="GO" id="GO:0030288">
    <property type="term" value="C:outer membrane-bounded periplasmic space"/>
    <property type="evidence" value="ECO:0007669"/>
    <property type="project" value="TreeGrafter"/>
</dbReference>
<evidence type="ECO:0000256" key="2">
    <source>
        <dbReference type="ARBA" id="ARBA00008150"/>
    </source>
</evidence>
<evidence type="ECO:0000256" key="1">
    <source>
        <dbReference type="ARBA" id="ARBA00004418"/>
    </source>
</evidence>
<evidence type="ECO:0000259" key="7">
    <source>
        <dbReference type="Pfam" id="PF17188"/>
    </source>
</evidence>
<dbReference type="EMBL" id="JAAYYV010000253">
    <property type="protein sequence ID" value="NLF54689.1"/>
    <property type="molecule type" value="Genomic_DNA"/>
</dbReference>
<dbReference type="Pfam" id="PF03888">
    <property type="entry name" value="MucB_RseB"/>
    <property type="match status" value="1"/>
</dbReference>
<evidence type="ECO:0000313" key="9">
    <source>
        <dbReference type="Proteomes" id="UP000536534"/>
    </source>
</evidence>
<reference evidence="8 9" key="1">
    <citation type="journal article" date="2020" name="Biotechnol. Biofuels">
        <title>New insights from the biogas microbiome by comprehensive genome-resolved metagenomics of nearly 1600 species originating from multiple anaerobic digesters.</title>
        <authorList>
            <person name="Campanaro S."/>
            <person name="Treu L."/>
            <person name="Rodriguez-R L.M."/>
            <person name="Kovalovszki A."/>
            <person name="Ziels R.M."/>
            <person name="Maus I."/>
            <person name="Zhu X."/>
            <person name="Kougias P.G."/>
            <person name="Basile A."/>
            <person name="Luo G."/>
            <person name="Schluter A."/>
            <person name="Konstantinidis K.T."/>
            <person name="Angelidaki I."/>
        </authorList>
    </citation>
    <scope>NUCLEOTIDE SEQUENCE [LARGE SCALE GENOMIC DNA]</scope>
    <source>
        <strain evidence="8">AS06rmzACSIP_256</strain>
    </source>
</reference>
<dbReference type="GO" id="GO:0032885">
    <property type="term" value="P:regulation of polysaccharide biosynthetic process"/>
    <property type="evidence" value="ECO:0007669"/>
    <property type="project" value="TreeGrafter"/>
</dbReference>
<proteinExistence type="inferred from homology"/>
<dbReference type="Pfam" id="PF17188">
    <property type="entry name" value="MucB_RseB_C"/>
    <property type="match status" value="1"/>
</dbReference>
<dbReference type="PIRSF" id="PIRSF005427">
    <property type="entry name" value="RseB"/>
    <property type="match status" value="1"/>
</dbReference>
<gene>
    <name evidence="8" type="ORF">GX576_09910</name>
</gene>